<dbReference type="Proteomes" id="UP000500953">
    <property type="component" value="Chromosome"/>
</dbReference>
<protein>
    <recommendedName>
        <fullName evidence="4">Baseplate protein J-like domain-containing protein</fullName>
    </recommendedName>
</protein>
<dbReference type="EMBL" id="CP046173">
    <property type="protein sequence ID" value="QIS23520.1"/>
    <property type="molecule type" value="Genomic_DNA"/>
</dbReference>
<gene>
    <name evidence="2" type="ORF">F6W96_39745</name>
</gene>
<accession>A0A6G9ZDK5</accession>
<sequence>MTDSPVLDSRTRADIAAAAATATAQAVPGWVGGPADPGAAVLASGADMAAALAEQVNRVPERMRRRVLHDLRVRPVPPAAATASVTFTVTDPPERSVRVPAGSEVATEATGPSGTVVFTTVRDAVLLPTTLTTAGAARDWRRSGRRLQCLFTSFEDAPAPLPAAADPEDRLFVLTNPVPSTVLTVTVTVTEDSVPEPALPDDQGLVEPLPPTHATGWVWEAWEGHRWMSVAVRDDTTDGLRRSGLVTVEMSPHHTAITIDLLRDGRPTLTVGGAGLLRCRRVSGAADSRPVDHVALQPVVSLTAPVVQAEAVYDEVLGVSTGLPGQTFTLARTPLADTDLRVIATDGSGRTTVWTVTDSFVDCTPADHTVTVDPVTGLVAFPPAHGTQPGALPAAGARVSVPVYRSGGGACGNVDTHTITVVRTPLPQIASVTNHVAATGGSDAQPLGDALTALPPELPGRMRAVSGPEYAVRAVRAGAGAARAVCLPAAYAHGVRALTPLLSSRAPVAADTVLTFTGDGPQFPHIERGSRFRTRGGLVFTTTENATDRDGGRRARARQVVLYTTPVTAQSTADGRPGFVTAFPYTNLTTPLPQLKVGDQPWELVDDFRRSGPHDHHAVLDPVTGTVYFGPLLTYGPGAARQYGAVPSENARITLAADAGTPLAVTRGSAGDTPADTITYSDTAGITVTNERAAAGGADGVSLPPDTDPGARHQVTILALPAPPPHPSGRIPIHQLTPTPGFSTGLRTALHPTTPPNTAITVLPFDFTTVGIRAAIHTDAALTGDQRRRLAQAAEHALYRWLHPLTGGRDRLGWPLGHTITIGEARAVLDTVPGTHHTLGLELCSVDPDTGIWSPPHPHLLLSPIGLVHCAEHCVAVLPAPADTPVAPLDTVVPASDTVWVSVRSSGATAYSLTSRQVLPAHTLSPAPDAVLRLLATPLSASPATTPCCGSRTMCGPSATNSWPSATPRPTRGAPPHPSRQRSPIFPIVSGNTSTQDSPLPRPRQRSTCSRRALMSPTRGNRRACGVRRPASSPTSTTVCPPLSPGIWTQSSATASMTTST</sequence>
<dbReference type="AlphaFoldDB" id="A0A6G9ZDK5"/>
<evidence type="ECO:0000313" key="2">
    <source>
        <dbReference type="EMBL" id="QIS23520.1"/>
    </source>
</evidence>
<proteinExistence type="predicted"/>
<evidence type="ECO:0000313" key="3">
    <source>
        <dbReference type="Proteomes" id="UP000500953"/>
    </source>
</evidence>
<evidence type="ECO:0008006" key="4">
    <source>
        <dbReference type="Google" id="ProtNLM"/>
    </source>
</evidence>
<feature type="region of interest" description="Disordered" evidence="1">
    <location>
        <begin position="959"/>
        <end position="1061"/>
    </location>
</feature>
<reference evidence="2 3" key="1">
    <citation type="journal article" date="2019" name="ACS Chem. Biol.">
        <title>Identification and Mobilization of a Cryptic Antibiotic Biosynthesis Gene Locus from a Human-Pathogenic Nocardia Isolate.</title>
        <authorList>
            <person name="Herisse M."/>
            <person name="Ishida K."/>
            <person name="Porter J.L."/>
            <person name="Howden B."/>
            <person name="Hertweck C."/>
            <person name="Stinear T.P."/>
            <person name="Pidot S.J."/>
        </authorList>
    </citation>
    <scope>NUCLEOTIDE SEQUENCE [LARGE SCALE GENOMIC DNA]</scope>
    <source>
        <strain evidence="2 3">AUSMDU00012715</strain>
    </source>
</reference>
<organism evidence="2 3">
    <name type="scientific">Nocardia terpenica</name>
    <dbReference type="NCBI Taxonomy" id="455432"/>
    <lineage>
        <taxon>Bacteria</taxon>
        <taxon>Bacillati</taxon>
        <taxon>Actinomycetota</taxon>
        <taxon>Actinomycetes</taxon>
        <taxon>Mycobacteriales</taxon>
        <taxon>Nocardiaceae</taxon>
        <taxon>Nocardia</taxon>
    </lineage>
</organism>
<evidence type="ECO:0000256" key="1">
    <source>
        <dbReference type="SAM" id="MobiDB-lite"/>
    </source>
</evidence>
<name>A0A6G9ZDK5_9NOCA</name>
<feature type="compositionally biased region" description="Low complexity" evidence="1">
    <location>
        <begin position="1051"/>
        <end position="1061"/>
    </location>
</feature>
<dbReference type="RefSeq" id="WP_167490853.1">
    <property type="nucleotide sequence ID" value="NZ_CP046173.1"/>
</dbReference>